<feature type="signal peptide" evidence="1">
    <location>
        <begin position="1"/>
        <end position="32"/>
    </location>
</feature>
<reference evidence="3" key="1">
    <citation type="journal article" date="2019" name="Int. J. Syst. Evol. Microbiol.">
        <title>The Global Catalogue of Microorganisms (GCM) 10K type strain sequencing project: providing services to taxonomists for standard genome sequencing and annotation.</title>
        <authorList>
            <consortium name="The Broad Institute Genomics Platform"/>
            <consortium name="The Broad Institute Genome Sequencing Center for Infectious Disease"/>
            <person name="Wu L."/>
            <person name="Ma J."/>
        </authorList>
    </citation>
    <scope>NUCLEOTIDE SEQUENCE [LARGE SCALE GENOMIC DNA]</scope>
    <source>
        <strain evidence="3">JCM 32305</strain>
    </source>
</reference>
<evidence type="ECO:0000256" key="1">
    <source>
        <dbReference type="SAM" id="SignalP"/>
    </source>
</evidence>
<organism evidence="2 3">
    <name type="scientific">Shewanella ulleungensis</name>
    <dbReference type="NCBI Taxonomy" id="2282699"/>
    <lineage>
        <taxon>Bacteria</taxon>
        <taxon>Pseudomonadati</taxon>
        <taxon>Pseudomonadota</taxon>
        <taxon>Gammaproteobacteria</taxon>
        <taxon>Alteromonadales</taxon>
        <taxon>Shewanellaceae</taxon>
        <taxon>Shewanella</taxon>
    </lineage>
</organism>
<dbReference type="Proteomes" id="UP000654004">
    <property type="component" value="Unassembled WGS sequence"/>
</dbReference>
<keyword evidence="3" id="KW-1185">Reference proteome</keyword>
<proteinExistence type="predicted"/>
<dbReference type="EMBL" id="BMQW01000002">
    <property type="protein sequence ID" value="GGP78117.1"/>
    <property type="molecule type" value="Genomic_DNA"/>
</dbReference>
<gene>
    <name evidence="2" type="ORF">GCM10009410_07840</name>
</gene>
<comment type="caution">
    <text evidence="2">The sequence shown here is derived from an EMBL/GenBank/DDBJ whole genome shotgun (WGS) entry which is preliminary data.</text>
</comment>
<sequence length="105" mass="11374">MFTLTSNKLVRRTVQLSIAAVVLATASVSAQADEISVNNTLNALEQNITQASQEMISTAKHEFMLSVQTQIAQQVFEINSSFAEVTFAEPELNKTAIAGQTAENK</sequence>
<feature type="chain" id="PRO_5045752292" evidence="1">
    <location>
        <begin position="33"/>
        <end position="105"/>
    </location>
</feature>
<keyword evidence="1" id="KW-0732">Signal</keyword>
<evidence type="ECO:0000313" key="3">
    <source>
        <dbReference type="Proteomes" id="UP000654004"/>
    </source>
</evidence>
<name>A0ABQ2QGC3_9GAMM</name>
<protein>
    <submittedName>
        <fullName evidence="2">Uncharacterized protein</fullName>
    </submittedName>
</protein>
<dbReference type="RefSeq" id="WP_188953588.1">
    <property type="nucleotide sequence ID" value="NZ_BMQW01000002.1"/>
</dbReference>
<accession>A0ABQ2QGC3</accession>
<evidence type="ECO:0000313" key="2">
    <source>
        <dbReference type="EMBL" id="GGP78117.1"/>
    </source>
</evidence>